<evidence type="ECO:0000313" key="2">
    <source>
        <dbReference type="EMBL" id="AFD05359.1"/>
    </source>
</evidence>
<organism evidence="2 3">
    <name type="scientific">Solitalea canadensis (strain ATCC 29591 / DSM 3403 / JCM 21819 / LMG 8368 / NBRC 15130 / NCIMB 12057 / USAM 9D)</name>
    <name type="common">Flexibacter canadensis</name>
    <dbReference type="NCBI Taxonomy" id="929556"/>
    <lineage>
        <taxon>Bacteria</taxon>
        <taxon>Pseudomonadati</taxon>
        <taxon>Bacteroidota</taxon>
        <taxon>Sphingobacteriia</taxon>
        <taxon>Sphingobacteriales</taxon>
        <taxon>Sphingobacteriaceae</taxon>
        <taxon>Solitalea</taxon>
    </lineage>
</organism>
<dbReference type="NCBIfam" id="TIGR03779">
    <property type="entry name" value="Bac_Flav_CT_M"/>
    <property type="match status" value="1"/>
</dbReference>
<feature type="domain" description="Conjugative transposon TraM C-terminal" evidence="1">
    <location>
        <begin position="279"/>
        <end position="422"/>
    </location>
</feature>
<dbReference type="OrthoDB" id="1453786at2"/>
<dbReference type="HOGENOM" id="CLU_735320_0_0_10"/>
<protein>
    <submittedName>
        <fullName evidence="2">Bacteroides conjugative transposon TraM protein</fullName>
    </submittedName>
</protein>
<dbReference type="InterPro" id="IPR022187">
    <property type="entry name" value="Conjug_transposon_TraM"/>
</dbReference>
<evidence type="ECO:0000313" key="3">
    <source>
        <dbReference type="Proteomes" id="UP000007590"/>
    </source>
</evidence>
<keyword evidence="3" id="KW-1185">Reference proteome</keyword>
<dbReference type="RefSeq" id="WP_014678587.1">
    <property type="nucleotide sequence ID" value="NC_017770.1"/>
</dbReference>
<gene>
    <name evidence="2" type="ordered locus">Solca_0213</name>
</gene>
<dbReference type="EMBL" id="CP003349">
    <property type="protein sequence ID" value="AFD05359.1"/>
    <property type="molecule type" value="Genomic_DNA"/>
</dbReference>
<dbReference type="Proteomes" id="UP000007590">
    <property type="component" value="Chromosome"/>
</dbReference>
<dbReference type="STRING" id="929556.Solca_0213"/>
<name>H8KNU8_SOLCM</name>
<proteinExistence type="predicted"/>
<dbReference type="Pfam" id="PF12508">
    <property type="entry name" value="Transposon_TraM"/>
    <property type="match status" value="1"/>
</dbReference>
<dbReference type="AlphaFoldDB" id="H8KNU8"/>
<dbReference type="KEGG" id="scn:Solca_0213"/>
<dbReference type="eggNOG" id="ENOG502Z83K">
    <property type="taxonomic scope" value="Bacteria"/>
</dbReference>
<accession>H8KNU8</accession>
<sequence>MKHQHSPAFLQKRKLLMVLPILTLPFLTLLFWSLGGGKVASAGTEAKAQSGFNLSLPEAILNEDKTLTKMSYYEKAAADSQKLKELIKNDPYYKQSNSIENNVMDIVIPDIANKGLLASPYPQSQQTDAGEANIYEKLEQLNTVLRKTPSVNERTNINIRSKQNTIPVERKEVDRLEQLMLNMNSPEGEDKELQQLNGMLDKILDIQHPERIQEKNKQTFIEEKGKLFAVTSGNEEMPVSLLTGGGQNQEYTTFSNLAPVQKGFYGLEELETIPEQNAITAEVQETQTLVNGSIIKLRLTTDVYINGTLIPKDQFVFGAVSLSNERLMITINNIRYQNAIFPVALKVYDLDGILGLYVPGAISRDVAKQSADRSVQAIGLSDWDNSLSGQVASAGVEAAKNLVSKRMKLTKVTVKAGYKVLLIDEKQNQIH</sequence>
<dbReference type="InterPro" id="IPR055407">
    <property type="entry name" value="TraM_C"/>
</dbReference>
<reference evidence="2" key="1">
    <citation type="submission" date="2012-02" db="EMBL/GenBank/DDBJ databases">
        <title>The complete genome of Solitalea canadensis DSM 3403.</title>
        <authorList>
            <consortium name="US DOE Joint Genome Institute (JGI-PGF)"/>
            <person name="Lucas S."/>
            <person name="Copeland A."/>
            <person name="Lapidus A."/>
            <person name="Glavina del Rio T."/>
            <person name="Dalin E."/>
            <person name="Tice H."/>
            <person name="Bruce D."/>
            <person name="Goodwin L."/>
            <person name="Pitluck S."/>
            <person name="Peters L."/>
            <person name="Ovchinnikova G."/>
            <person name="Lu M."/>
            <person name="Kyrpides N."/>
            <person name="Mavromatis K."/>
            <person name="Ivanova N."/>
            <person name="Brettin T."/>
            <person name="Detter J.C."/>
            <person name="Han C."/>
            <person name="Larimer F."/>
            <person name="Land M."/>
            <person name="Hauser L."/>
            <person name="Markowitz V."/>
            <person name="Cheng J.-F."/>
            <person name="Hugenholtz P."/>
            <person name="Woyke T."/>
            <person name="Wu D."/>
            <person name="Spring S."/>
            <person name="Schroeder M."/>
            <person name="Kopitz M."/>
            <person name="Brambilla E."/>
            <person name="Klenk H.-P."/>
            <person name="Eisen J.A."/>
        </authorList>
    </citation>
    <scope>NUCLEOTIDE SEQUENCE</scope>
    <source>
        <strain evidence="2">DSM 3403</strain>
    </source>
</reference>
<evidence type="ECO:0000259" key="1">
    <source>
        <dbReference type="Pfam" id="PF12508"/>
    </source>
</evidence>